<reference evidence="10 11" key="1">
    <citation type="submission" date="2017-05" db="EMBL/GenBank/DDBJ databases">
        <title>Vagococcus spp. assemblies.</title>
        <authorList>
            <person name="Gulvik C.A."/>
        </authorList>
    </citation>
    <scope>NUCLEOTIDE SEQUENCE [LARGE SCALE GENOMIC DNA]</scope>
    <source>
        <strain evidence="10 11">SS1714</strain>
    </source>
</reference>
<dbReference type="InterPro" id="IPR001585">
    <property type="entry name" value="TAL/FSA"/>
</dbReference>
<dbReference type="PROSITE" id="PS01054">
    <property type="entry name" value="TRANSALDOLASE_1"/>
    <property type="match status" value="1"/>
</dbReference>
<comment type="caution">
    <text evidence="10">The sequence shown here is derived from an EMBL/GenBank/DDBJ whole genome shotgun (WGS) entry which is preliminary data.</text>
</comment>
<evidence type="ECO:0000256" key="3">
    <source>
        <dbReference type="ARBA" id="ARBA00005740"/>
    </source>
</evidence>
<dbReference type="InterPro" id="IPR004731">
    <property type="entry name" value="Transaldolase_3B/F6P_aldolase"/>
</dbReference>
<keyword evidence="5 9" id="KW-0808">Transferase</keyword>
<evidence type="ECO:0000256" key="1">
    <source>
        <dbReference type="ARBA" id="ARBA00004496"/>
    </source>
</evidence>
<evidence type="ECO:0000256" key="2">
    <source>
        <dbReference type="ARBA" id="ARBA00004857"/>
    </source>
</evidence>
<dbReference type="PROSITE" id="PS00958">
    <property type="entry name" value="TRANSALDOLASE_2"/>
    <property type="match status" value="1"/>
</dbReference>
<comment type="function">
    <text evidence="9">Transaldolase is important for the balance of metabolites in the pentose-phosphate pathway.</text>
</comment>
<keyword evidence="6 9" id="KW-0570">Pentose shunt</keyword>
<accession>A0A430AMS3</accession>
<dbReference type="HAMAP" id="MF_00494">
    <property type="entry name" value="Transaldolase_3b"/>
    <property type="match status" value="1"/>
</dbReference>
<dbReference type="CDD" id="cd00956">
    <property type="entry name" value="Transaldolase_FSA"/>
    <property type="match status" value="1"/>
</dbReference>
<dbReference type="GO" id="GO:0005975">
    <property type="term" value="P:carbohydrate metabolic process"/>
    <property type="evidence" value="ECO:0007669"/>
    <property type="project" value="InterPro"/>
</dbReference>
<comment type="subcellular location">
    <subcellularLocation>
        <location evidence="1 9">Cytoplasm</location>
    </subcellularLocation>
</comment>
<dbReference type="GO" id="GO:0005737">
    <property type="term" value="C:cytoplasm"/>
    <property type="evidence" value="ECO:0007669"/>
    <property type="project" value="UniProtKB-SubCell"/>
</dbReference>
<dbReference type="NCBIfam" id="TIGR00875">
    <property type="entry name" value="fsa_talC_mipB"/>
    <property type="match status" value="1"/>
</dbReference>
<keyword evidence="4 9" id="KW-0963">Cytoplasm</keyword>
<dbReference type="GO" id="GO:0004801">
    <property type="term" value="F:transaldolase activity"/>
    <property type="evidence" value="ECO:0007669"/>
    <property type="project" value="UniProtKB-UniRule"/>
</dbReference>
<evidence type="ECO:0000313" key="10">
    <source>
        <dbReference type="EMBL" id="RSU09422.1"/>
    </source>
</evidence>
<dbReference type="OrthoDB" id="9807051at2"/>
<dbReference type="Pfam" id="PF00923">
    <property type="entry name" value="TAL_FSA"/>
    <property type="match status" value="1"/>
</dbReference>
<evidence type="ECO:0000256" key="6">
    <source>
        <dbReference type="ARBA" id="ARBA00023126"/>
    </source>
</evidence>
<proteinExistence type="inferred from homology"/>
<evidence type="ECO:0000313" key="11">
    <source>
        <dbReference type="Proteomes" id="UP000288028"/>
    </source>
</evidence>
<dbReference type="UniPathway" id="UPA00115">
    <property type="reaction ID" value="UER00414"/>
</dbReference>
<dbReference type="GO" id="GO:0006098">
    <property type="term" value="P:pentose-phosphate shunt"/>
    <property type="evidence" value="ECO:0007669"/>
    <property type="project" value="UniProtKB-UniRule"/>
</dbReference>
<dbReference type="InterPro" id="IPR022999">
    <property type="entry name" value="Transaldolase_3B"/>
</dbReference>
<dbReference type="InterPro" id="IPR033919">
    <property type="entry name" value="TSA/FSA_arc/bac"/>
</dbReference>
<keyword evidence="11" id="KW-1185">Reference proteome</keyword>
<dbReference type="InterPro" id="IPR018225">
    <property type="entry name" value="Transaldolase_AS"/>
</dbReference>
<name>A0A430AMS3_9ENTE</name>
<evidence type="ECO:0000256" key="7">
    <source>
        <dbReference type="ARBA" id="ARBA00023270"/>
    </source>
</evidence>
<protein>
    <recommendedName>
        <fullName evidence="9">Probable transaldolase</fullName>
        <ecNumber evidence="9">2.2.1.2</ecNumber>
    </recommendedName>
</protein>
<gene>
    <name evidence="9" type="primary">tal</name>
    <name evidence="10" type="ORF">CBF28_14900</name>
</gene>
<comment type="pathway">
    <text evidence="2 9">Carbohydrate degradation; pentose phosphate pathway; D-glyceraldehyde 3-phosphate and beta-D-fructose 6-phosphate from D-ribose 5-phosphate and D-xylulose 5-phosphate (non-oxidative stage): step 2/3.</text>
</comment>
<dbReference type="RefSeq" id="WP_126796586.1">
    <property type="nucleotide sequence ID" value="NZ_CP060720.1"/>
</dbReference>
<evidence type="ECO:0000256" key="5">
    <source>
        <dbReference type="ARBA" id="ARBA00022679"/>
    </source>
</evidence>
<dbReference type="PANTHER" id="PTHR10683">
    <property type="entry name" value="TRANSALDOLASE"/>
    <property type="match status" value="1"/>
</dbReference>
<organism evidence="10 11">
    <name type="scientific">Vagococcus carniphilus</name>
    <dbReference type="NCBI Taxonomy" id="218144"/>
    <lineage>
        <taxon>Bacteria</taxon>
        <taxon>Bacillati</taxon>
        <taxon>Bacillota</taxon>
        <taxon>Bacilli</taxon>
        <taxon>Lactobacillales</taxon>
        <taxon>Enterococcaceae</taxon>
        <taxon>Vagococcus</taxon>
    </lineage>
</organism>
<dbReference type="InterPro" id="IPR013785">
    <property type="entry name" value="Aldolase_TIM"/>
</dbReference>
<comment type="similarity">
    <text evidence="3 9">Belongs to the transaldolase family. Type 3B subfamily.</text>
</comment>
<sequence>MKFFVDSADVESIQAINEMGLVDGVTTNPSIIAKEGKDFEETIKKICQITAGPVSAEVVGTKADEMIEEAKELAQWSSNVVVKIPMTKEGLKAVSVLSKLGIKTNVTLIFNVTQALSAIKAGATFISPFLGRLEDIGTDGFDLIHSCRSIIDTFGYKSEIIGASVRSIKHVEELALAGCDIATIPPALFDNMLTHPLTEKGIEQFEKDWEQFTK</sequence>
<evidence type="ECO:0000256" key="9">
    <source>
        <dbReference type="HAMAP-Rule" id="MF_00494"/>
    </source>
</evidence>
<evidence type="ECO:0000256" key="4">
    <source>
        <dbReference type="ARBA" id="ARBA00022490"/>
    </source>
</evidence>
<feature type="active site" description="Schiff-base intermediate with substrate" evidence="9">
    <location>
        <position position="83"/>
    </location>
</feature>
<keyword evidence="7 9" id="KW-0704">Schiff base</keyword>
<dbReference type="PANTHER" id="PTHR10683:SF36">
    <property type="entry name" value="TRANSALDOLASE"/>
    <property type="match status" value="1"/>
</dbReference>
<dbReference type="FunFam" id="3.20.20.70:FF:000018">
    <property type="entry name" value="Probable transaldolase"/>
    <property type="match status" value="1"/>
</dbReference>
<comment type="catalytic activity">
    <reaction evidence="8 9">
        <text>D-sedoheptulose 7-phosphate + D-glyceraldehyde 3-phosphate = D-erythrose 4-phosphate + beta-D-fructose 6-phosphate</text>
        <dbReference type="Rhea" id="RHEA:17053"/>
        <dbReference type="ChEBI" id="CHEBI:16897"/>
        <dbReference type="ChEBI" id="CHEBI:57483"/>
        <dbReference type="ChEBI" id="CHEBI:57634"/>
        <dbReference type="ChEBI" id="CHEBI:59776"/>
        <dbReference type="EC" id="2.2.1.2"/>
    </reaction>
</comment>
<dbReference type="EMBL" id="NGKB01000025">
    <property type="protein sequence ID" value="RSU09422.1"/>
    <property type="molecule type" value="Genomic_DNA"/>
</dbReference>
<dbReference type="GO" id="GO:0016832">
    <property type="term" value="F:aldehyde-lyase activity"/>
    <property type="evidence" value="ECO:0007669"/>
    <property type="project" value="InterPro"/>
</dbReference>
<evidence type="ECO:0000256" key="8">
    <source>
        <dbReference type="ARBA" id="ARBA00048810"/>
    </source>
</evidence>
<dbReference type="Gene3D" id="3.20.20.70">
    <property type="entry name" value="Aldolase class I"/>
    <property type="match status" value="1"/>
</dbReference>
<dbReference type="GeneID" id="95581618"/>
<dbReference type="EC" id="2.2.1.2" evidence="9"/>
<dbReference type="Proteomes" id="UP000288028">
    <property type="component" value="Unassembled WGS sequence"/>
</dbReference>
<dbReference type="SUPFAM" id="SSF51569">
    <property type="entry name" value="Aldolase"/>
    <property type="match status" value="1"/>
</dbReference>
<dbReference type="AlphaFoldDB" id="A0A430AMS3"/>